<name>A0ACB7TG06_HYAAI</name>
<reference evidence="1" key="1">
    <citation type="submission" date="2020-05" db="EMBL/GenBank/DDBJ databases">
        <title>Large-scale comparative analyses of tick genomes elucidate their genetic diversity and vector capacities.</title>
        <authorList>
            <person name="Jia N."/>
            <person name="Wang J."/>
            <person name="Shi W."/>
            <person name="Du L."/>
            <person name="Sun Y."/>
            <person name="Zhan W."/>
            <person name="Jiang J."/>
            <person name="Wang Q."/>
            <person name="Zhang B."/>
            <person name="Ji P."/>
            <person name="Sakyi L.B."/>
            <person name="Cui X."/>
            <person name="Yuan T."/>
            <person name="Jiang B."/>
            <person name="Yang W."/>
            <person name="Lam T.T.-Y."/>
            <person name="Chang Q."/>
            <person name="Ding S."/>
            <person name="Wang X."/>
            <person name="Zhu J."/>
            <person name="Ruan X."/>
            <person name="Zhao L."/>
            <person name="Wei J."/>
            <person name="Que T."/>
            <person name="Du C."/>
            <person name="Cheng J."/>
            <person name="Dai P."/>
            <person name="Han X."/>
            <person name="Huang E."/>
            <person name="Gao Y."/>
            <person name="Liu J."/>
            <person name="Shao H."/>
            <person name="Ye R."/>
            <person name="Li L."/>
            <person name="Wei W."/>
            <person name="Wang X."/>
            <person name="Wang C."/>
            <person name="Yang T."/>
            <person name="Huo Q."/>
            <person name="Li W."/>
            <person name="Guo W."/>
            <person name="Chen H."/>
            <person name="Zhou L."/>
            <person name="Ni X."/>
            <person name="Tian J."/>
            <person name="Zhou Y."/>
            <person name="Sheng Y."/>
            <person name="Liu T."/>
            <person name="Pan Y."/>
            <person name="Xia L."/>
            <person name="Li J."/>
            <person name="Zhao F."/>
            <person name="Cao W."/>
        </authorList>
    </citation>
    <scope>NUCLEOTIDE SEQUENCE</scope>
    <source>
        <strain evidence="1">Hyas-2018</strain>
    </source>
</reference>
<protein>
    <submittedName>
        <fullName evidence="1">Uncharacterized protein</fullName>
    </submittedName>
</protein>
<dbReference type="EMBL" id="CM023481">
    <property type="protein sequence ID" value="KAH6945965.1"/>
    <property type="molecule type" value="Genomic_DNA"/>
</dbReference>
<proteinExistence type="predicted"/>
<gene>
    <name evidence="1" type="ORF">HPB50_010934</name>
</gene>
<organism evidence="1 2">
    <name type="scientific">Hyalomma asiaticum</name>
    <name type="common">Tick</name>
    <dbReference type="NCBI Taxonomy" id="266040"/>
    <lineage>
        <taxon>Eukaryota</taxon>
        <taxon>Metazoa</taxon>
        <taxon>Ecdysozoa</taxon>
        <taxon>Arthropoda</taxon>
        <taxon>Chelicerata</taxon>
        <taxon>Arachnida</taxon>
        <taxon>Acari</taxon>
        <taxon>Parasitiformes</taxon>
        <taxon>Ixodida</taxon>
        <taxon>Ixodoidea</taxon>
        <taxon>Ixodidae</taxon>
        <taxon>Hyalomminae</taxon>
        <taxon>Hyalomma</taxon>
    </lineage>
</organism>
<evidence type="ECO:0000313" key="1">
    <source>
        <dbReference type="EMBL" id="KAH6945965.1"/>
    </source>
</evidence>
<sequence>MKNPPAASCALAATEEDDTTTGRPRSVLHQIRAQQSGGRPRSPTTTEATTHPSLTTLSFSRSRRGFSRPYRGHRDALEVSGRRYGSHRVDASNRSPRRRITGPRAFLEPIRRQARARPASRGSQRFAKRQEKGRSGRGEGEWSAHGPLALPLTEAFRPTRPIRMNA</sequence>
<comment type="caution">
    <text evidence="1">The sequence shown here is derived from an EMBL/GenBank/DDBJ whole genome shotgun (WGS) entry which is preliminary data.</text>
</comment>
<evidence type="ECO:0000313" key="2">
    <source>
        <dbReference type="Proteomes" id="UP000821845"/>
    </source>
</evidence>
<dbReference type="Proteomes" id="UP000821845">
    <property type="component" value="Chromosome 1"/>
</dbReference>
<accession>A0ACB7TG06</accession>
<keyword evidence="2" id="KW-1185">Reference proteome</keyword>